<dbReference type="PANTHER" id="PTHR24305">
    <property type="entry name" value="CYTOCHROME P450"/>
    <property type="match status" value="1"/>
</dbReference>
<comment type="similarity">
    <text evidence="2">Belongs to the cytochrome P450 family.</text>
</comment>
<keyword evidence="6" id="KW-0503">Monooxygenase</keyword>
<dbReference type="PANTHER" id="PTHR24305:SF227">
    <property type="entry name" value="P450, PUTATIVE (EUROFUNG)-RELATED"/>
    <property type="match status" value="1"/>
</dbReference>
<accession>A0A151GER7</accession>
<keyword evidence="10" id="KW-1185">Reference proteome</keyword>
<dbReference type="AlphaFoldDB" id="A0A151GER7"/>
<keyword evidence="8" id="KW-0812">Transmembrane</keyword>
<keyword evidence="8" id="KW-1133">Transmembrane helix</keyword>
<evidence type="ECO:0000256" key="2">
    <source>
        <dbReference type="ARBA" id="ARBA00010617"/>
    </source>
</evidence>
<dbReference type="RefSeq" id="XP_040654928.1">
    <property type="nucleotide sequence ID" value="XM_040804824.1"/>
</dbReference>
<dbReference type="InterPro" id="IPR001128">
    <property type="entry name" value="Cyt_P450"/>
</dbReference>
<feature type="binding site" description="axial binding residue" evidence="7">
    <location>
        <position position="582"/>
    </location>
    <ligand>
        <name>heme</name>
        <dbReference type="ChEBI" id="CHEBI:30413"/>
    </ligand>
    <ligandPart>
        <name>Fe</name>
        <dbReference type="ChEBI" id="CHEBI:18248"/>
    </ligandPart>
</feature>
<keyword evidence="4 7" id="KW-0479">Metal-binding</keyword>
<protein>
    <submittedName>
        <fullName evidence="9">Cytochrome P450 4V2</fullName>
    </submittedName>
</protein>
<dbReference type="GeneID" id="63720182"/>
<dbReference type="Gene3D" id="1.10.630.10">
    <property type="entry name" value="Cytochrome P450"/>
    <property type="match status" value="1"/>
</dbReference>
<dbReference type="STRING" id="98403.A0A151GER7"/>
<dbReference type="GO" id="GO:0020037">
    <property type="term" value="F:heme binding"/>
    <property type="evidence" value="ECO:0007669"/>
    <property type="project" value="InterPro"/>
</dbReference>
<keyword evidence="3 7" id="KW-0349">Heme</keyword>
<dbReference type="InterPro" id="IPR036396">
    <property type="entry name" value="Cyt_P450_sf"/>
</dbReference>
<evidence type="ECO:0000256" key="8">
    <source>
        <dbReference type="SAM" id="Phobius"/>
    </source>
</evidence>
<name>A0A151GER7_DRECN</name>
<keyword evidence="6" id="KW-0560">Oxidoreductase</keyword>
<reference evidence="9 10" key="1">
    <citation type="journal article" date="2016" name="Sci. Rep.">
        <title>Insights into Adaptations to a Near-Obligate Nematode Endoparasitic Lifestyle from the Finished Genome of Drechmeria coniospora.</title>
        <authorList>
            <person name="Zhang L."/>
            <person name="Zhou Z."/>
            <person name="Guo Q."/>
            <person name="Fokkens L."/>
            <person name="Miskei M."/>
            <person name="Pocsi I."/>
            <person name="Zhang W."/>
            <person name="Chen M."/>
            <person name="Wang L."/>
            <person name="Sun Y."/>
            <person name="Donzelli B.G."/>
            <person name="Gibson D.M."/>
            <person name="Nelson D.R."/>
            <person name="Luo J.G."/>
            <person name="Rep M."/>
            <person name="Liu H."/>
            <person name="Yang S."/>
            <person name="Wang J."/>
            <person name="Krasnoff S.B."/>
            <person name="Xu Y."/>
            <person name="Molnar I."/>
            <person name="Lin M."/>
        </authorList>
    </citation>
    <scope>NUCLEOTIDE SEQUENCE [LARGE SCALE GENOMIC DNA]</scope>
    <source>
        <strain evidence="9 10">ARSEF 6962</strain>
    </source>
</reference>
<evidence type="ECO:0000256" key="1">
    <source>
        <dbReference type="ARBA" id="ARBA00001971"/>
    </source>
</evidence>
<evidence type="ECO:0000256" key="5">
    <source>
        <dbReference type="ARBA" id="ARBA00023004"/>
    </source>
</evidence>
<dbReference type="InterPro" id="IPR002403">
    <property type="entry name" value="Cyt_P450_E_grp-IV"/>
</dbReference>
<comment type="cofactor">
    <cofactor evidence="1 7">
        <name>heme</name>
        <dbReference type="ChEBI" id="CHEBI:30413"/>
    </cofactor>
</comment>
<keyword evidence="5 7" id="KW-0408">Iron</keyword>
<dbReference type="InterPro" id="IPR050121">
    <property type="entry name" value="Cytochrome_P450_monoxygenase"/>
</dbReference>
<evidence type="ECO:0000256" key="7">
    <source>
        <dbReference type="PIRSR" id="PIRSR602403-1"/>
    </source>
</evidence>
<dbReference type="CDD" id="cd11069">
    <property type="entry name" value="CYP_FUM15-like"/>
    <property type="match status" value="1"/>
</dbReference>
<dbReference type="SUPFAM" id="SSF48264">
    <property type="entry name" value="Cytochrome P450"/>
    <property type="match status" value="1"/>
</dbReference>
<dbReference type="FunFam" id="1.10.630.10:FF:000051">
    <property type="entry name" value="Cytochrome P450 monooxygenase (Fum15)"/>
    <property type="match status" value="1"/>
</dbReference>
<evidence type="ECO:0000256" key="3">
    <source>
        <dbReference type="ARBA" id="ARBA00022617"/>
    </source>
</evidence>
<keyword evidence="8" id="KW-0472">Membrane</keyword>
<dbReference type="PRINTS" id="PR00465">
    <property type="entry name" value="EP450IV"/>
</dbReference>
<dbReference type="EMBL" id="LAYC01000003">
    <property type="protein sequence ID" value="KYK55576.1"/>
    <property type="molecule type" value="Genomic_DNA"/>
</dbReference>
<gene>
    <name evidence="9" type="ORF">DCS_07539</name>
</gene>
<feature type="transmembrane region" description="Helical" evidence="8">
    <location>
        <begin position="137"/>
        <end position="160"/>
    </location>
</feature>
<comment type="caution">
    <text evidence="9">The sequence shown here is derived from an EMBL/GenBank/DDBJ whole genome shotgun (WGS) entry which is preliminary data.</text>
</comment>
<dbReference type="Pfam" id="PF00067">
    <property type="entry name" value="p450"/>
    <property type="match status" value="1"/>
</dbReference>
<dbReference type="GO" id="GO:0004497">
    <property type="term" value="F:monooxygenase activity"/>
    <property type="evidence" value="ECO:0007669"/>
    <property type="project" value="UniProtKB-KW"/>
</dbReference>
<dbReference type="InParanoid" id="A0A151GER7"/>
<dbReference type="GO" id="GO:0016705">
    <property type="term" value="F:oxidoreductase activity, acting on paired donors, with incorporation or reduction of molecular oxygen"/>
    <property type="evidence" value="ECO:0007669"/>
    <property type="project" value="InterPro"/>
</dbReference>
<evidence type="ECO:0000256" key="6">
    <source>
        <dbReference type="ARBA" id="ARBA00023033"/>
    </source>
</evidence>
<dbReference type="PRINTS" id="PR00385">
    <property type="entry name" value="P450"/>
</dbReference>
<proteinExistence type="inferred from homology"/>
<dbReference type="GO" id="GO:0005506">
    <property type="term" value="F:iron ion binding"/>
    <property type="evidence" value="ECO:0007669"/>
    <property type="project" value="InterPro"/>
</dbReference>
<feature type="transmembrane region" description="Helical" evidence="8">
    <location>
        <begin position="109"/>
        <end position="131"/>
    </location>
</feature>
<sequence length="642" mass="71266">MEPSLVASTYLGHTQIAMENLPQLPQLRGLKSMAGVGRHAESQPVAIPVAAEENVLCMSCAYRTATIRIRMSRFGCQRAAATLLPVASPAFTWTGESENRRGGRNEMGLPWRAMTVAAVVGSALLVLAHGIRSRRYAVQAFATLWLAQFVAWLAWSTLVYPSFLSPLRHLPQPKGAHWLFGHGKYLLSQAPGGALRDWITTLDHDGLIRYLFFFNRERVLVSSPKALAEVLVTKNYQFPKPDAVRNSLGRVLGFGVLLAEGDEHKRQRRKLMPAFHFRHIKGLYPTIWRKAREVVLAMEASLAVGAGVLEVNSWASRCTLDIIGVAGMGFDFGAIQDEHNPLAQTYINLARPSRQARYMMLLAMVLPGWCLHYLPLRRNSDLDAAAKSIRNVCRELIVMKKQKLAGKEPLGLDIVTVALESGLFTDDQLVDQLMTFLAAGHDTTASALTWSAYLLSKYPDVQERVRAEVREMLPSVHGDSDITSADIDRMPYLNAFCSEVLRVYCPVPQTIREAACDTTIQGQAIPKGTRIMLSPWGTNVDRRLWGDDAADFRPERWLTPSGGTGPESNFAFMTFLQGPRSCMGAAFARAEMACLVAAWVGRFAFSLDDTSLADERMLQFKASVTLRPAYGMHLRTRVVDGW</sequence>
<dbReference type="Proteomes" id="UP000076580">
    <property type="component" value="Chromosome 03"/>
</dbReference>
<evidence type="ECO:0000313" key="9">
    <source>
        <dbReference type="EMBL" id="KYK55576.1"/>
    </source>
</evidence>
<evidence type="ECO:0000256" key="4">
    <source>
        <dbReference type="ARBA" id="ARBA00022723"/>
    </source>
</evidence>
<evidence type="ECO:0000313" key="10">
    <source>
        <dbReference type="Proteomes" id="UP000076580"/>
    </source>
</evidence>
<organism evidence="9 10">
    <name type="scientific">Drechmeria coniospora</name>
    <name type="common">Nematophagous fungus</name>
    <name type="synonym">Meria coniospora</name>
    <dbReference type="NCBI Taxonomy" id="98403"/>
    <lineage>
        <taxon>Eukaryota</taxon>
        <taxon>Fungi</taxon>
        <taxon>Dikarya</taxon>
        <taxon>Ascomycota</taxon>
        <taxon>Pezizomycotina</taxon>
        <taxon>Sordariomycetes</taxon>
        <taxon>Hypocreomycetidae</taxon>
        <taxon>Hypocreales</taxon>
        <taxon>Ophiocordycipitaceae</taxon>
        <taxon>Drechmeria</taxon>
    </lineage>
</organism>